<keyword evidence="6" id="KW-0539">Nucleus</keyword>
<dbReference type="InterPro" id="IPR013748">
    <property type="entry name" value="Rep_factorC_C"/>
</dbReference>
<dbReference type="Gene3D" id="3.40.50.300">
    <property type="entry name" value="P-loop containing nucleotide triphosphate hydrolases"/>
    <property type="match status" value="1"/>
</dbReference>
<dbReference type="SMART" id="SM00382">
    <property type="entry name" value="AAA"/>
    <property type="match status" value="1"/>
</dbReference>
<organism evidence="10 11">
    <name type="scientific">Mortierella isabellina</name>
    <name type="common">Filamentous fungus</name>
    <name type="synonym">Umbelopsis isabellina</name>
    <dbReference type="NCBI Taxonomy" id="91625"/>
    <lineage>
        <taxon>Eukaryota</taxon>
        <taxon>Fungi</taxon>
        <taxon>Fungi incertae sedis</taxon>
        <taxon>Mucoromycota</taxon>
        <taxon>Mucoromycotina</taxon>
        <taxon>Umbelopsidomycetes</taxon>
        <taxon>Umbelopsidales</taxon>
        <taxon>Umbelopsidaceae</taxon>
        <taxon>Umbelopsis</taxon>
    </lineage>
</organism>
<feature type="compositionally biased region" description="Polar residues" evidence="8">
    <location>
        <begin position="1"/>
        <end position="11"/>
    </location>
</feature>
<dbReference type="InterPro" id="IPR027417">
    <property type="entry name" value="P-loop_NTPase"/>
</dbReference>
<dbReference type="NCBIfam" id="NF001679">
    <property type="entry name" value="PRK00440.1"/>
    <property type="match status" value="1"/>
</dbReference>
<dbReference type="GO" id="GO:0031391">
    <property type="term" value="C:Elg1 RFC-like complex"/>
    <property type="evidence" value="ECO:0007669"/>
    <property type="project" value="UniProtKB-ARBA"/>
</dbReference>
<gene>
    <name evidence="10" type="ORF">INT43_004321</name>
</gene>
<feature type="domain" description="AAA+ ATPase" evidence="9">
    <location>
        <begin position="55"/>
        <end position="189"/>
    </location>
</feature>
<keyword evidence="11" id="KW-1185">Reference proteome</keyword>
<dbReference type="Gene3D" id="1.10.8.60">
    <property type="match status" value="1"/>
</dbReference>
<dbReference type="InterPro" id="IPR047854">
    <property type="entry name" value="RFC_lid"/>
</dbReference>
<dbReference type="AlphaFoldDB" id="A0A8H7PI64"/>
<evidence type="ECO:0000256" key="4">
    <source>
        <dbReference type="ARBA" id="ARBA00022741"/>
    </source>
</evidence>
<dbReference type="InterPro" id="IPR050238">
    <property type="entry name" value="DNA_Rep/Repair_Clamp_Loader"/>
</dbReference>
<reference evidence="10" key="1">
    <citation type="submission" date="2020-12" db="EMBL/GenBank/DDBJ databases">
        <title>Metabolic potential, ecology and presence of endohyphal bacteria is reflected in genomic diversity of Mucoromycotina.</title>
        <authorList>
            <person name="Muszewska A."/>
            <person name="Okrasinska A."/>
            <person name="Steczkiewicz K."/>
            <person name="Drgas O."/>
            <person name="Orlowska M."/>
            <person name="Perlinska-Lenart U."/>
            <person name="Aleksandrzak-Piekarczyk T."/>
            <person name="Szatraj K."/>
            <person name="Zielenkiewicz U."/>
            <person name="Pilsyk S."/>
            <person name="Malc E."/>
            <person name="Mieczkowski P."/>
            <person name="Kruszewska J.S."/>
            <person name="Biernat P."/>
            <person name="Pawlowska J."/>
        </authorList>
    </citation>
    <scope>NUCLEOTIDE SEQUENCE</scope>
    <source>
        <strain evidence="10">WA0000067209</strain>
    </source>
</reference>
<dbReference type="FunFam" id="3.40.50.300:FF:000237">
    <property type="entry name" value="replication factor C subunit 4"/>
    <property type="match status" value="1"/>
</dbReference>
<sequence length="346" mass="38194">MSTFFQNTKSAAANHGKLPPEAQPWVEKYRPKSMNEIASQEQAVQVLKKALTSQNLPHLLFYGPPGTGKTSTILALSRELFGPELMKSRVLELNASDERGIQIVREKVKNFARTTVTATADGYPCPPFKIVILDEADSMTTDAQSALRRTMETYSKTTRFCLVCNYVSRIIEPLTSRCAKFRFKPLPIKNVEERIQLVCSEEGVQIEPEATTTLIQASNGDLRKAIMFLQSGAKLHAGQKILTSSINEMAGIIPPDAISSLTAAWYSTEYNEISAVVNDIMNAGYSAEQIVSQMHDHLVTDPELSAYKKSKISLILGEADLCLINGADEHLQILNIMLQAADIVTQ</sequence>
<evidence type="ECO:0000256" key="2">
    <source>
        <dbReference type="ARBA" id="ARBA00005378"/>
    </source>
</evidence>
<dbReference type="GO" id="GO:0003677">
    <property type="term" value="F:DNA binding"/>
    <property type="evidence" value="ECO:0007669"/>
    <property type="project" value="InterPro"/>
</dbReference>
<keyword evidence="4" id="KW-0547">Nucleotide-binding</keyword>
<dbReference type="InterPro" id="IPR003593">
    <property type="entry name" value="AAA+_ATPase"/>
</dbReference>
<dbReference type="OrthoDB" id="4199794at2759"/>
<dbReference type="InterPro" id="IPR008921">
    <property type="entry name" value="DNA_pol3_clamp-load_cplx_C"/>
</dbReference>
<dbReference type="SUPFAM" id="SSF48019">
    <property type="entry name" value="post-AAA+ oligomerization domain-like"/>
    <property type="match status" value="1"/>
</dbReference>
<evidence type="ECO:0000256" key="6">
    <source>
        <dbReference type="ARBA" id="ARBA00023242"/>
    </source>
</evidence>
<dbReference type="Pfam" id="PF08542">
    <property type="entry name" value="Rep_fac_C"/>
    <property type="match status" value="1"/>
</dbReference>
<evidence type="ECO:0000256" key="8">
    <source>
        <dbReference type="SAM" id="MobiDB-lite"/>
    </source>
</evidence>
<dbReference type="GO" id="GO:0006271">
    <property type="term" value="P:DNA strand elongation involved in DNA replication"/>
    <property type="evidence" value="ECO:0007669"/>
    <property type="project" value="UniProtKB-ARBA"/>
</dbReference>
<dbReference type="PANTHER" id="PTHR11669:SF20">
    <property type="entry name" value="REPLICATION FACTOR C SUBUNIT 4"/>
    <property type="match status" value="1"/>
</dbReference>
<dbReference type="CDD" id="cd00009">
    <property type="entry name" value="AAA"/>
    <property type="match status" value="1"/>
</dbReference>
<dbReference type="GO" id="GO:0005634">
    <property type="term" value="C:nucleus"/>
    <property type="evidence" value="ECO:0007669"/>
    <property type="project" value="UniProtKB-SubCell"/>
</dbReference>
<dbReference type="GO" id="GO:0016887">
    <property type="term" value="F:ATP hydrolysis activity"/>
    <property type="evidence" value="ECO:0007669"/>
    <property type="project" value="InterPro"/>
</dbReference>
<name>A0A8H7PI64_MORIS</name>
<evidence type="ECO:0000256" key="7">
    <source>
        <dbReference type="ARBA" id="ARBA00040745"/>
    </source>
</evidence>
<dbReference type="EMBL" id="JAEPQZ010000013">
    <property type="protein sequence ID" value="KAG2174298.1"/>
    <property type="molecule type" value="Genomic_DNA"/>
</dbReference>
<keyword evidence="3" id="KW-0235">DNA replication</keyword>
<comment type="subcellular location">
    <subcellularLocation>
        <location evidence="1">Nucleus</location>
    </subcellularLocation>
</comment>
<dbReference type="InterPro" id="IPR003959">
    <property type="entry name" value="ATPase_AAA_core"/>
</dbReference>
<evidence type="ECO:0000256" key="3">
    <source>
        <dbReference type="ARBA" id="ARBA00022705"/>
    </source>
</evidence>
<accession>A0A8H7PI64</accession>
<dbReference type="SUPFAM" id="SSF52540">
    <property type="entry name" value="P-loop containing nucleoside triphosphate hydrolases"/>
    <property type="match status" value="1"/>
</dbReference>
<dbReference type="GO" id="GO:0003689">
    <property type="term" value="F:DNA clamp loader activity"/>
    <property type="evidence" value="ECO:0007669"/>
    <property type="project" value="TreeGrafter"/>
</dbReference>
<dbReference type="GO" id="GO:0005524">
    <property type="term" value="F:ATP binding"/>
    <property type="evidence" value="ECO:0007669"/>
    <property type="project" value="UniProtKB-KW"/>
</dbReference>
<dbReference type="PANTHER" id="PTHR11669">
    <property type="entry name" value="REPLICATION FACTOR C / DNA POLYMERASE III GAMMA-TAU SUBUNIT"/>
    <property type="match status" value="1"/>
</dbReference>
<dbReference type="GO" id="GO:0005663">
    <property type="term" value="C:DNA replication factor C complex"/>
    <property type="evidence" value="ECO:0007669"/>
    <property type="project" value="TreeGrafter"/>
</dbReference>
<dbReference type="CDD" id="cd18140">
    <property type="entry name" value="HLD_clamp_RFC"/>
    <property type="match status" value="1"/>
</dbReference>
<comment type="caution">
    <text evidence="10">The sequence shown here is derived from an EMBL/GenBank/DDBJ whole genome shotgun (WGS) entry which is preliminary data.</text>
</comment>
<dbReference type="Proteomes" id="UP000654370">
    <property type="component" value="Unassembled WGS sequence"/>
</dbReference>
<evidence type="ECO:0000256" key="1">
    <source>
        <dbReference type="ARBA" id="ARBA00004123"/>
    </source>
</evidence>
<evidence type="ECO:0000259" key="9">
    <source>
        <dbReference type="SMART" id="SM00382"/>
    </source>
</evidence>
<proteinExistence type="inferred from homology"/>
<evidence type="ECO:0000256" key="5">
    <source>
        <dbReference type="ARBA" id="ARBA00022840"/>
    </source>
</evidence>
<feature type="region of interest" description="Disordered" evidence="8">
    <location>
        <begin position="1"/>
        <end position="23"/>
    </location>
</feature>
<evidence type="ECO:0000313" key="11">
    <source>
        <dbReference type="Proteomes" id="UP000654370"/>
    </source>
</evidence>
<comment type="similarity">
    <text evidence="2">Belongs to the activator 1 small subunits family.</text>
</comment>
<dbReference type="Pfam" id="PF21960">
    <property type="entry name" value="RCF1-5-like_lid"/>
    <property type="match status" value="1"/>
</dbReference>
<dbReference type="Pfam" id="PF00004">
    <property type="entry name" value="AAA"/>
    <property type="match status" value="1"/>
</dbReference>
<dbReference type="FunFam" id="1.20.272.10:FF:000011">
    <property type="entry name" value="Replication factor C subunit 2"/>
    <property type="match status" value="1"/>
</dbReference>
<dbReference type="GO" id="GO:0006281">
    <property type="term" value="P:DNA repair"/>
    <property type="evidence" value="ECO:0007669"/>
    <property type="project" value="TreeGrafter"/>
</dbReference>
<evidence type="ECO:0000313" key="10">
    <source>
        <dbReference type="EMBL" id="KAG2174298.1"/>
    </source>
</evidence>
<protein>
    <recommendedName>
        <fullName evidence="7">Replication factor C subunit 2</fullName>
    </recommendedName>
</protein>
<dbReference type="Gene3D" id="1.20.272.10">
    <property type="match status" value="1"/>
</dbReference>
<keyword evidence="5" id="KW-0067">ATP-binding</keyword>